<sequence length="576" mass="64846">MAARVNFMRNLRTASKPSFGASTCHSSPSIQSYLPNNSTTAGILNNLFSPSILSRAPVSNLYTSAAQAYRHADHSRSSHYHSLSLSSALSSPPGSFRRGISSSVSSSVSSSSSTSTGGVAGTLPAAKGRDYGQDTSFIDTTKVWVQLYEQEEGCTPIPVKGAHTIGAKLPSSSDVDELLEYLVEEKFKYEMYGIAVTRLILYHRAEDGKLQEWKDWSSNLKELQRQTQSNGVRPLCVVKPLCRSKEPEFPISVIFELKYGLKIVGVTRWINSRKELSLAYLQKVAFNSFLNFPKGVTERSLSFALRHKELPINLLTDEEVEDNFRRIWASGEQILRLRIETHQRPFSDWKFSEVMAHYNLCKDSYEEQDKFQCGITEISEEVRPTFNHLVEDIQASIKAFPTVRGSSEANRSEFISRILSCVTSLFDGRFELHPQMEVAGELGRGPVDWAIRYKDGRIIGVIEAKKSDLKQGVAQNIMQLRSSDDSNKPKNLDRKEIPSTLFGMVTTAEKWVLIKVVKNGGEHKLYVDERAPYILDLRKNVSRKKLAVGLEQLFKRLLWIYEQSLPGNEGNRIKTL</sequence>
<evidence type="ECO:0000256" key="1">
    <source>
        <dbReference type="SAM" id="MobiDB-lite"/>
    </source>
</evidence>
<evidence type="ECO:0000313" key="2">
    <source>
        <dbReference type="EMBL" id="TPX42319.1"/>
    </source>
</evidence>
<dbReference type="OrthoDB" id="2374531at2759"/>
<accession>A0A507CT47</accession>
<gene>
    <name evidence="2" type="ORF">SeLEV6574_g05658</name>
</gene>
<name>A0A507CT47_9FUNG</name>
<feature type="compositionally biased region" description="Low complexity" evidence="1">
    <location>
        <begin position="101"/>
        <end position="116"/>
    </location>
</feature>
<dbReference type="VEuPathDB" id="FungiDB:SeMB42_g07004"/>
<feature type="region of interest" description="Disordered" evidence="1">
    <location>
        <begin position="100"/>
        <end position="125"/>
    </location>
</feature>
<dbReference type="AlphaFoldDB" id="A0A507CT47"/>
<proteinExistence type="predicted"/>
<dbReference type="Proteomes" id="UP000320475">
    <property type="component" value="Unassembled WGS sequence"/>
</dbReference>
<comment type="caution">
    <text evidence="2">The sequence shown here is derived from an EMBL/GenBank/DDBJ whole genome shotgun (WGS) entry which is preliminary data.</text>
</comment>
<reference evidence="2 3" key="1">
    <citation type="journal article" date="2019" name="Sci. Rep.">
        <title>Comparative genomics of chytrid fungi reveal insights into the obligate biotrophic and pathogenic lifestyle of Synchytrium endobioticum.</title>
        <authorList>
            <person name="van de Vossenberg B.T.L.H."/>
            <person name="Warris S."/>
            <person name="Nguyen H.D.T."/>
            <person name="van Gent-Pelzer M.P.E."/>
            <person name="Joly D.L."/>
            <person name="van de Geest H.C."/>
            <person name="Bonants P.J.M."/>
            <person name="Smith D.S."/>
            <person name="Levesque C.A."/>
            <person name="van der Lee T.A.J."/>
        </authorList>
    </citation>
    <scope>NUCLEOTIDE SEQUENCE [LARGE SCALE GENOMIC DNA]</scope>
    <source>
        <strain evidence="2 3">LEV6574</strain>
    </source>
</reference>
<protein>
    <submittedName>
        <fullName evidence="2">Uncharacterized protein</fullName>
    </submittedName>
</protein>
<organism evidence="2 3">
    <name type="scientific">Synchytrium endobioticum</name>
    <dbReference type="NCBI Taxonomy" id="286115"/>
    <lineage>
        <taxon>Eukaryota</taxon>
        <taxon>Fungi</taxon>
        <taxon>Fungi incertae sedis</taxon>
        <taxon>Chytridiomycota</taxon>
        <taxon>Chytridiomycota incertae sedis</taxon>
        <taxon>Chytridiomycetes</taxon>
        <taxon>Synchytriales</taxon>
        <taxon>Synchytriaceae</taxon>
        <taxon>Synchytrium</taxon>
    </lineage>
</organism>
<dbReference type="EMBL" id="QEAM01000276">
    <property type="protein sequence ID" value="TPX42319.1"/>
    <property type="molecule type" value="Genomic_DNA"/>
</dbReference>
<evidence type="ECO:0000313" key="3">
    <source>
        <dbReference type="Proteomes" id="UP000320475"/>
    </source>
</evidence>